<protein>
    <submittedName>
        <fullName evidence="1">CLUMA_CG019726, isoform A</fullName>
    </submittedName>
</protein>
<evidence type="ECO:0000313" key="2">
    <source>
        <dbReference type="Proteomes" id="UP000183832"/>
    </source>
</evidence>
<gene>
    <name evidence="1" type="ORF">CLUMA_CG019726</name>
</gene>
<keyword evidence="2" id="KW-1185">Reference proteome</keyword>
<reference evidence="1 2" key="1">
    <citation type="submission" date="2015-04" db="EMBL/GenBank/DDBJ databases">
        <authorList>
            <person name="Syromyatnikov M.Y."/>
            <person name="Popov V.N."/>
        </authorList>
    </citation>
    <scope>NUCLEOTIDE SEQUENCE [LARGE SCALE GENOMIC DNA]</scope>
</reference>
<name>A0A1J1J279_9DIPT</name>
<organism evidence="1 2">
    <name type="scientific">Clunio marinus</name>
    <dbReference type="NCBI Taxonomy" id="568069"/>
    <lineage>
        <taxon>Eukaryota</taxon>
        <taxon>Metazoa</taxon>
        <taxon>Ecdysozoa</taxon>
        <taxon>Arthropoda</taxon>
        <taxon>Hexapoda</taxon>
        <taxon>Insecta</taxon>
        <taxon>Pterygota</taxon>
        <taxon>Neoptera</taxon>
        <taxon>Endopterygota</taxon>
        <taxon>Diptera</taxon>
        <taxon>Nematocera</taxon>
        <taxon>Chironomoidea</taxon>
        <taxon>Chironomidae</taxon>
        <taxon>Clunio</taxon>
    </lineage>
</organism>
<proteinExistence type="predicted"/>
<sequence length="79" mass="9333">MKSSSSGIKKHIKAEHFHARKQIVSNTKLFPFDDQAKMDKEMKWWCGNYVMNKEMFKCRKEKHKSPLHVASLAIAYDFD</sequence>
<dbReference type="Proteomes" id="UP000183832">
    <property type="component" value="Unassembled WGS sequence"/>
</dbReference>
<evidence type="ECO:0000313" key="1">
    <source>
        <dbReference type="EMBL" id="CRL06487.1"/>
    </source>
</evidence>
<dbReference type="AlphaFoldDB" id="A0A1J1J279"/>
<dbReference type="EMBL" id="CVRI01000067">
    <property type="protein sequence ID" value="CRL06487.1"/>
    <property type="molecule type" value="Genomic_DNA"/>
</dbReference>
<accession>A0A1J1J279</accession>